<keyword evidence="4 8" id="KW-0863">Zinc-finger</keyword>
<keyword evidence="13" id="KW-1185">Reference proteome</keyword>
<evidence type="ECO:0000256" key="1">
    <source>
        <dbReference type="ARBA" id="ARBA00004123"/>
    </source>
</evidence>
<dbReference type="GO" id="GO:0005634">
    <property type="term" value="C:nucleus"/>
    <property type="evidence" value="ECO:0007669"/>
    <property type="project" value="UniProtKB-SubCell"/>
</dbReference>
<feature type="domain" description="C2H2-type" evidence="10">
    <location>
        <begin position="542"/>
        <end position="569"/>
    </location>
</feature>
<feature type="domain" description="C2H2-type" evidence="10">
    <location>
        <begin position="514"/>
        <end position="541"/>
    </location>
</feature>
<comment type="caution">
    <text evidence="12">The sequence shown here is derived from an EMBL/GenBank/DDBJ whole genome shotgun (WGS) entry which is preliminary data.</text>
</comment>
<evidence type="ECO:0000259" key="10">
    <source>
        <dbReference type="PROSITE" id="PS50157"/>
    </source>
</evidence>
<dbReference type="FunFam" id="3.30.160.60:FF:001270">
    <property type="entry name" value="zinc finger protein 583 isoform X1"/>
    <property type="match status" value="1"/>
</dbReference>
<keyword evidence="2" id="KW-0479">Metal-binding</keyword>
<evidence type="ECO:0000259" key="11">
    <source>
        <dbReference type="PROSITE" id="PS50805"/>
    </source>
</evidence>
<dbReference type="Pfam" id="PF00096">
    <property type="entry name" value="zf-C2H2"/>
    <property type="match status" value="3"/>
</dbReference>
<dbReference type="AlphaFoldDB" id="A0AAV7RIT5"/>
<dbReference type="InterPro" id="IPR013087">
    <property type="entry name" value="Znf_C2H2_type"/>
</dbReference>
<dbReference type="PROSITE" id="PS50157">
    <property type="entry name" value="ZINC_FINGER_C2H2_2"/>
    <property type="match status" value="3"/>
</dbReference>
<reference evidence="12" key="1">
    <citation type="journal article" date="2022" name="bioRxiv">
        <title>Sequencing and chromosome-scale assembly of the giantPleurodeles waltlgenome.</title>
        <authorList>
            <person name="Brown T."/>
            <person name="Elewa A."/>
            <person name="Iarovenko S."/>
            <person name="Subramanian E."/>
            <person name="Araus A.J."/>
            <person name="Petzold A."/>
            <person name="Susuki M."/>
            <person name="Suzuki K.-i.T."/>
            <person name="Hayashi T."/>
            <person name="Toyoda A."/>
            <person name="Oliveira C."/>
            <person name="Osipova E."/>
            <person name="Leigh N.D."/>
            <person name="Simon A."/>
            <person name="Yun M.H."/>
        </authorList>
    </citation>
    <scope>NUCLEOTIDE SEQUENCE</scope>
    <source>
        <strain evidence="12">20211129_DDA</strain>
        <tissue evidence="12">Liver</tissue>
    </source>
</reference>
<proteinExistence type="predicted"/>
<dbReference type="InterPro" id="IPR001909">
    <property type="entry name" value="KRAB"/>
</dbReference>
<dbReference type="SUPFAM" id="SSF109640">
    <property type="entry name" value="KRAB domain (Kruppel-associated box)"/>
    <property type="match status" value="1"/>
</dbReference>
<evidence type="ECO:0000256" key="2">
    <source>
        <dbReference type="ARBA" id="ARBA00022723"/>
    </source>
</evidence>
<dbReference type="Gene3D" id="6.10.140.140">
    <property type="match status" value="1"/>
</dbReference>
<organism evidence="12 13">
    <name type="scientific">Pleurodeles waltl</name>
    <name type="common">Iberian ribbed newt</name>
    <dbReference type="NCBI Taxonomy" id="8319"/>
    <lineage>
        <taxon>Eukaryota</taxon>
        <taxon>Metazoa</taxon>
        <taxon>Chordata</taxon>
        <taxon>Craniata</taxon>
        <taxon>Vertebrata</taxon>
        <taxon>Euteleostomi</taxon>
        <taxon>Amphibia</taxon>
        <taxon>Batrachia</taxon>
        <taxon>Caudata</taxon>
        <taxon>Salamandroidea</taxon>
        <taxon>Salamandridae</taxon>
        <taxon>Pleurodelinae</taxon>
        <taxon>Pleurodeles</taxon>
    </lineage>
</organism>
<gene>
    <name evidence="12" type="ORF">NDU88_005131</name>
</gene>
<feature type="domain" description="KRAB" evidence="11">
    <location>
        <begin position="104"/>
        <end position="175"/>
    </location>
</feature>
<dbReference type="Pfam" id="PF01352">
    <property type="entry name" value="KRAB"/>
    <property type="match status" value="1"/>
</dbReference>
<feature type="compositionally biased region" description="Basic residues" evidence="9">
    <location>
        <begin position="1"/>
        <end position="14"/>
    </location>
</feature>
<feature type="compositionally biased region" description="Polar residues" evidence="9">
    <location>
        <begin position="308"/>
        <end position="322"/>
    </location>
</feature>
<keyword evidence="3" id="KW-0677">Repeat</keyword>
<keyword evidence="7" id="KW-0539">Nucleus</keyword>
<keyword evidence="6" id="KW-0238">DNA-binding</keyword>
<dbReference type="GO" id="GO:0000977">
    <property type="term" value="F:RNA polymerase II transcription regulatory region sequence-specific DNA binding"/>
    <property type="evidence" value="ECO:0007669"/>
    <property type="project" value="TreeGrafter"/>
</dbReference>
<dbReference type="FunFam" id="3.30.160.60:FF:002343">
    <property type="entry name" value="Zinc finger protein 33A"/>
    <property type="match status" value="2"/>
</dbReference>
<dbReference type="SUPFAM" id="SSF57667">
    <property type="entry name" value="beta-beta-alpha zinc fingers"/>
    <property type="match status" value="3"/>
</dbReference>
<sequence>MSGHRQVKHPKKPASSRTQASECGQRMEEMRMAGARLTLHERCPQAPTAEDAAVDTRLCAQSELCFSSSSVKLRSDTGRHLNKYNQKQKIRKTMSQRDPDKIPLTFHDVAACFTVEEWRLLHEWQKVLYMSVMNEIQQVLTSLGPLIASSVFSLRAKESQDLYPANLQKPQTRPHNNQPSKLDVDETIVSFSIKEEIKDYAVVQPKSEKKMNVSAKHDTGETVISFSIKEEVEGYPQVQHEREKKVNLSVDEEEGYSMDHQNSERKYLSSIPTCEAVFIKPVLSPVHIPKIKTQFMDGQTPKGKPAVANTSVNPTEQHQANNLKRKYTATERENVGSDKSDLFKHHILYPGESVSACNKYSSTYSQRQKLAVEQETNARTEMGNRPQFGKNLTEPPAVNPHHNIHTGFKLSTCIQCGKYYSQSANETTLQQVKNRELLNKCSDCKKNASQLENQNKLVGGRIYGKGLRQSQSRIMHKKLHTGERPYSCNECGKSFKQSQTLTTHQRIHTGEKPYICSECGRCFSDVANLIQHQRIHTDERPYHCPECPSRFRRRGHLIRHKRTHATDLSSL</sequence>
<evidence type="ECO:0000256" key="6">
    <source>
        <dbReference type="ARBA" id="ARBA00023125"/>
    </source>
</evidence>
<evidence type="ECO:0000256" key="7">
    <source>
        <dbReference type="ARBA" id="ARBA00023242"/>
    </source>
</evidence>
<accession>A0AAV7RIT5</accession>
<dbReference type="InterPro" id="IPR036051">
    <property type="entry name" value="KRAB_dom_sf"/>
</dbReference>
<dbReference type="SMART" id="SM00349">
    <property type="entry name" value="KRAB"/>
    <property type="match status" value="1"/>
</dbReference>
<dbReference type="Gene3D" id="3.30.160.60">
    <property type="entry name" value="Classic Zinc Finger"/>
    <property type="match status" value="4"/>
</dbReference>
<evidence type="ECO:0000256" key="5">
    <source>
        <dbReference type="ARBA" id="ARBA00022833"/>
    </source>
</evidence>
<feature type="region of interest" description="Disordered" evidence="9">
    <location>
        <begin position="297"/>
        <end position="322"/>
    </location>
</feature>
<keyword evidence="5" id="KW-0862">Zinc</keyword>
<dbReference type="GO" id="GO:0000981">
    <property type="term" value="F:DNA-binding transcription factor activity, RNA polymerase II-specific"/>
    <property type="evidence" value="ECO:0007669"/>
    <property type="project" value="TreeGrafter"/>
</dbReference>
<dbReference type="PROSITE" id="PS00028">
    <property type="entry name" value="ZINC_FINGER_C2H2_1"/>
    <property type="match status" value="3"/>
</dbReference>
<name>A0AAV7RIT5_PLEWA</name>
<evidence type="ECO:0000313" key="12">
    <source>
        <dbReference type="EMBL" id="KAJ1152356.1"/>
    </source>
</evidence>
<dbReference type="CDD" id="cd07765">
    <property type="entry name" value="KRAB_A-box"/>
    <property type="match status" value="1"/>
</dbReference>
<dbReference type="PANTHER" id="PTHR24381">
    <property type="entry name" value="ZINC FINGER PROTEIN"/>
    <property type="match status" value="1"/>
</dbReference>
<dbReference type="EMBL" id="JANPWB010000009">
    <property type="protein sequence ID" value="KAJ1152356.1"/>
    <property type="molecule type" value="Genomic_DNA"/>
</dbReference>
<evidence type="ECO:0000313" key="13">
    <source>
        <dbReference type="Proteomes" id="UP001066276"/>
    </source>
</evidence>
<evidence type="ECO:0000256" key="3">
    <source>
        <dbReference type="ARBA" id="ARBA00022737"/>
    </source>
</evidence>
<evidence type="ECO:0000256" key="4">
    <source>
        <dbReference type="ARBA" id="ARBA00022771"/>
    </source>
</evidence>
<evidence type="ECO:0000256" key="9">
    <source>
        <dbReference type="SAM" id="MobiDB-lite"/>
    </source>
</evidence>
<dbReference type="SMART" id="SM00355">
    <property type="entry name" value="ZnF_C2H2"/>
    <property type="match status" value="3"/>
</dbReference>
<evidence type="ECO:0000256" key="8">
    <source>
        <dbReference type="PROSITE-ProRule" id="PRU00042"/>
    </source>
</evidence>
<dbReference type="GO" id="GO:0008270">
    <property type="term" value="F:zinc ion binding"/>
    <property type="evidence" value="ECO:0007669"/>
    <property type="project" value="UniProtKB-KW"/>
</dbReference>
<feature type="region of interest" description="Disordered" evidence="9">
    <location>
        <begin position="1"/>
        <end position="26"/>
    </location>
</feature>
<feature type="domain" description="C2H2-type" evidence="10">
    <location>
        <begin position="486"/>
        <end position="513"/>
    </location>
</feature>
<comment type="subcellular location">
    <subcellularLocation>
        <location evidence="1">Nucleus</location>
    </subcellularLocation>
</comment>
<dbReference type="Proteomes" id="UP001066276">
    <property type="component" value="Chromosome 5"/>
</dbReference>
<protein>
    <submittedName>
        <fullName evidence="12">Uncharacterized protein</fullName>
    </submittedName>
</protein>
<dbReference type="PROSITE" id="PS50805">
    <property type="entry name" value="KRAB"/>
    <property type="match status" value="1"/>
</dbReference>
<dbReference type="InterPro" id="IPR036236">
    <property type="entry name" value="Znf_C2H2_sf"/>
</dbReference>
<dbReference type="PANTHER" id="PTHR24381:SF390">
    <property type="entry name" value="ZINC FINGER PROTEIN 37 HOMOLOG"/>
    <property type="match status" value="1"/>
</dbReference>